<feature type="compositionally biased region" description="Low complexity" evidence="1">
    <location>
        <begin position="70"/>
        <end position="85"/>
    </location>
</feature>
<evidence type="ECO:0000256" key="1">
    <source>
        <dbReference type="SAM" id="MobiDB-lite"/>
    </source>
</evidence>
<feature type="region of interest" description="Disordered" evidence="1">
    <location>
        <begin position="1"/>
        <end position="141"/>
    </location>
</feature>
<feature type="region of interest" description="Disordered" evidence="1">
    <location>
        <begin position="191"/>
        <end position="224"/>
    </location>
</feature>
<keyword evidence="3" id="KW-1185">Reference proteome</keyword>
<dbReference type="AlphaFoldDB" id="A0AAR5Q6E5"/>
<sequence>MGKKAKRRAPAREETQTTPEEDRGSSLQPPEGDGPGQGSTLPEPPTPGGPQDAPKRPKRQSAPPGQATADSNRPSRNSDLSSDSSENAEETPSETRERKSLKGAKQKQKEAKKAAKKGRKPPKAKEEKPGDGAPGELKKRLDELKKAARDLGVDDALLATNVALLQAPKKKSSKKDKAKMSAEVAEKLKADMEAQAKRSRKKEEDRLAAIEKDKRETLEQGWREEQLQETQEQIRAILDHHALSGQQEKAVIDWKNYLECGKLPSPAMCAAPNPSPTQPSNVKC</sequence>
<reference evidence="2" key="2">
    <citation type="submission" date="2024-08" db="UniProtKB">
        <authorList>
            <consortium name="EnsemblMetazoa"/>
        </authorList>
    </citation>
    <scope>IDENTIFICATION</scope>
</reference>
<dbReference type="EnsemblMetazoa" id="XM_019913191.1">
    <property type="protein sequence ID" value="XP_019768750.1"/>
    <property type="gene ID" value="LOC109543460"/>
</dbReference>
<reference evidence="3" key="1">
    <citation type="journal article" date="2013" name="Genome Biol.">
        <title>Draft genome of the mountain pine beetle, Dendroctonus ponderosae Hopkins, a major forest pest.</title>
        <authorList>
            <person name="Keeling C.I."/>
            <person name="Yuen M.M."/>
            <person name="Liao N.Y."/>
            <person name="Docking T.R."/>
            <person name="Chan S.K."/>
            <person name="Taylor G.A."/>
            <person name="Palmquist D.L."/>
            <person name="Jackman S.D."/>
            <person name="Nguyen A."/>
            <person name="Li M."/>
            <person name="Henderson H."/>
            <person name="Janes J.K."/>
            <person name="Zhao Y."/>
            <person name="Pandoh P."/>
            <person name="Moore R."/>
            <person name="Sperling F.A."/>
            <person name="Huber D.P."/>
            <person name="Birol I."/>
            <person name="Jones S.J."/>
            <person name="Bohlmann J."/>
        </authorList>
    </citation>
    <scope>NUCLEOTIDE SEQUENCE</scope>
</reference>
<accession>A0AAR5Q6E5</accession>
<evidence type="ECO:0000313" key="2">
    <source>
        <dbReference type="EnsemblMetazoa" id="XP_019768750.1"/>
    </source>
</evidence>
<name>A0AAR5Q6E5_DENPD</name>
<proteinExistence type="predicted"/>
<feature type="compositionally biased region" description="Basic and acidic residues" evidence="1">
    <location>
        <begin position="10"/>
        <end position="24"/>
    </location>
</feature>
<protein>
    <submittedName>
        <fullName evidence="2">Uncharacterized protein</fullName>
    </submittedName>
</protein>
<evidence type="ECO:0000313" key="3">
    <source>
        <dbReference type="Proteomes" id="UP000019118"/>
    </source>
</evidence>
<dbReference type="Proteomes" id="UP000019118">
    <property type="component" value="Unassembled WGS sequence"/>
</dbReference>
<feature type="compositionally biased region" description="Basic and acidic residues" evidence="1">
    <location>
        <begin position="123"/>
        <end position="141"/>
    </location>
</feature>
<organism evidence="2 3">
    <name type="scientific">Dendroctonus ponderosae</name>
    <name type="common">Mountain pine beetle</name>
    <dbReference type="NCBI Taxonomy" id="77166"/>
    <lineage>
        <taxon>Eukaryota</taxon>
        <taxon>Metazoa</taxon>
        <taxon>Ecdysozoa</taxon>
        <taxon>Arthropoda</taxon>
        <taxon>Hexapoda</taxon>
        <taxon>Insecta</taxon>
        <taxon>Pterygota</taxon>
        <taxon>Neoptera</taxon>
        <taxon>Endopterygota</taxon>
        <taxon>Coleoptera</taxon>
        <taxon>Polyphaga</taxon>
        <taxon>Cucujiformia</taxon>
        <taxon>Curculionidae</taxon>
        <taxon>Scolytinae</taxon>
        <taxon>Dendroctonus</taxon>
    </lineage>
</organism>